<dbReference type="CDD" id="cd14014">
    <property type="entry name" value="STKc_PknB_like"/>
    <property type="match status" value="1"/>
</dbReference>
<dbReference type="OrthoDB" id="6111975at2"/>
<dbReference type="AlphaFoldDB" id="A0A225D8G9"/>
<evidence type="ECO:0000256" key="5">
    <source>
        <dbReference type="PROSITE-ProRule" id="PRU10141"/>
    </source>
</evidence>
<proteinExistence type="predicted"/>
<evidence type="ECO:0000256" key="3">
    <source>
        <dbReference type="ARBA" id="ARBA00022777"/>
    </source>
</evidence>
<keyword evidence="3 9" id="KW-0418">Kinase</keyword>
<feature type="transmembrane region" description="Helical" evidence="7">
    <location>
        <begin position="368"/>
        <end position="389"/>
    </location>
</feature>
<keyword evidence="4 5" id="KW-0067">ATP-binding</keyword>
<dbReference type="PANTHER" id="PTHR43289:SF6">
    <property type="entry name" value="SERINE_THREONINE-PROTEIN KINASE NEKL-3"/>
    <property type="match status" value="1"/>
</dbReference>
<dbReference type="PROSITE" id="PS50011">
    <property type="entry name" value="PROTEIN_KINASE_DOM"/>
    <property type="match status" value="1"/>
</dbReference>
<evidence type="ECO:0000256" key="7">
    <source>
        <dbReference type="SAM" id="Phobius"/>
    </source>
</evidence>
<keyword evidence="7" id="KW-1133">Transmembrane helix</keyword>
<feature type="binding site" evidence="5">
    <location>
        <position position="101"/>
    </location>
    <ligand>
        <name>ATP</name>
        <dbReference type="ChEBI" id="CHEBI:30616"/>
    </ligand>
</feature>
<keyword evidence="2 5" id="KW-0547">Nucleotide-binding</keyword>
<feature type="domain" description="Protein kinase" evidence="8">
    <location>
        <begin position="72"/>
        <end position="373"/>
    </location>
</feature>
<comment type="caution">
    <text evidence="9">The sequence shown here is derived from an EMBL/GenBank/DDBJ whole genome shotgun (WGS) entry which is preliminary data.</text>
</comment>
<dbReference type="Proteomes" id="UP000214646">
    <property type="component" value="Unassembled WGS sequence"/>
</dbReference>
<dbReference type="PROSITE" id="PS00108">
    <property type="entry name" value="PROTEIN_KINASE_ST"/>
    <property type="match status" value="1"/>
</dbReference>
<name>A0A225D8G9_9BACT</name>
<dbReference type="Gene3D" id="1.10.510.10">
    <property type="entry name" value="Transferase(Phosphotransferase) domain 1"/>
    <property type="match status" value="1"/>
</dbReference>
<keyword evidence="10" id="KW-1185">Reference proteome</keyword>
<feature type="transmembrane region" description="Helical" evidence="7">
    <location>
        <begin position="461"/>
        <end position="489"/>
    </location>
</feature>
<dbReference type="InterPro" id="IPR011009">
    <property type="entry name" value="Kinase-like_dom_sf"/>
</dbReference>
<reference evidence="10" key="1">
    <citation type="submission" date="2017-06" db="EMBL/GenBank/DDBJ databases">
        <title>Genome analysis of Fimbriiglobus ruber SP5, the first member of the order Planctomycetales with confirmed chitinolytic capability.</title>
        <authorList>
            <person name="Ravin N.V."/>
            <person name="Rakitin A.L."/>
            <person name="Ivanova A.A."/>
            <person name="Beletsky A.V."/>
            <person name="Kulichevskaya I.S."/>
            <person name="Mardanov A.V."/>
            <person name="Dedysh S.N."/>
        </authorList>
    </citation>
    <scope>NUCLEOTIDE SEQUENCE [LARGE SCALE GENOMIC DNA]</scope>
    <source>
        <strain evidence="10">SP5</strain>
    </source>
</reference>
<dbReference type="Gene3D" id="3.30.200.20">
    <property type="entry name" value="Phosphorylase Kinase, domain 1"/>
    <property type="match status" value="1"/>
</dbReference>
<dbReference type="GO" id="GO:0004674">
    <property type="term" value="F:protein serine/threonine kinase activity"/>
    <property type="evidence" value="ECO:0007669"/>
    <property type="project" value="UniProtKB-KW"/>
</dbReference>
<dbReference type="PROSITE" id="PS00107">
    <property type="entry name" value="PROTEIN_KINASE_ATP"/>
    <property type="match status" value="1"/>
</dbReference>
<evidence type="ECO:0000256" key="4">
    <source>
        <dbReference type="ARBA" id="ARBA00022840"/>
    </source>
</evidence>
<evidence type="ECO:0000256" key="6">
    <source>
        <dbReference type="SAM" id="MobiDB-lite"/>
    </source>
</evidence>
<feature type="region of interest" description="Disordered" evidence="6">
    <location>
        <begin position="37"/>
        <end position="60"/>
    </location>
</feature>
<sequence>MSDARHCPACGRELPADAPAGPCPQCLLKAGFEGASRVESEQPTAAAPEPTPTGGGFVPPTPAALADLIPQIEILELLGAGGMGAVYKGRQKSLDRLVAVKILRTDVGQNGGFAERFTREAHALGRLNHPNIVAVYDSGHANGLYYFVMEYVDGTNLRRLVLDHALAPKDVLAIVPKVCEALQFAHDEGIVHRDIKPENILVDKKGRVKIADFGLAKLLGMNRLEDQLTATHQVMGTIRYMAPEQMEGAKDIDHRADIYSLGVVFYELLTGELPLGRFAPPSKKVQIDVRLDEIVLRTLEKEPEQRYQQAGEIKTEVETVVRTPGGPPPPADKPAGTPGGPLDGELTRRLIRLGADFDEIDHPYIRGVVLPFVGFLGFYVYAAVLIMIGPIMTTRMNLQELTVLGVAWGVVVFVLLNVLWLVRREIWPRPTQVPGPWTPEQTAEQLRLVARRLRTTAVLTFVGWFVLAPFCGIALLLSLVWAVVAGVILWRSARPLDRRRFPGAAPLILAMLPFSPAVMLGLPTSLGFVRMLARSEVRAVFEERGKVA</sequence>
<keyword evidence="7" id="KW-0472">Membrane</keyword>
<keyword evidence="7" id="KW-0812">Transmembrane</keyword>
<evidence type="ECO:0000313" key="9">
    <source>
        <dbReference type="EMBL" id="OWK37851.1"/>
    </source>
</evidence>
<dbReference type="EMBL" id="NIDE01000014">
    <property type="protein sequence ID" value="OWK37851.1"/>
    <property type="molecule type" value="Genomic_DNA"/>
</dbReference>
<protein>
    <submittedName>
        <fullName evidence="9">Serine/threonine protein kinase PrkC, regulator of stationary phase</fullName>
    </submittedName>
</protein>
<dbReference type="InterPro" id="IPR008271">
    <property type="entry name" value="Ser/Thr_kinase_AS"/>
</dbReference>
<keyword evidence="1" id="KW-0808">Transferase</keyword>
<dbReference type="RefSeq" id="WP_088257690.1">
    <property type="nucleotide sequence ID" value="NZ_NIDE01000014.1"/>
</dbReference>
<evidence type="ECO:0000259" key="8">
    <source>
        <dbReference type="PROSITE" id="PS50011"/>
    </source>
</evidence>
<dbReference type="InterPro" id="IPR000719">
    <property type="entry name" value="Prot_kinase_dom"/>
</dbReference>
<gene>
    <name evidence="9" type="ORF">FRUB_06971</name>
</gene>
<dbReference type="Pfam" id="PF00069">
    <property type="entry name" value="Pkinase"/>
    <property type="match status" value="1"/>
</dbReference>
<evidence type="ECO:0000256" key="1">
    <source>
        <dbReference type="ARBA" id="ARBA00022679"/>
    </source>
</evidence>
<dbReference type="GO" id="GO:0005524">
    <property type="term" value="F:ATP binding"/>
    <property type="evidence" value="ECO:0007669"/>
    <property type="project" value="UniProtKB-UniRule"/>
</dbReference>
<dbReference type="PANTHER" id="PTHR43289">
    <property type="entry name" value="MITOGEN-ACTIVATED PROTEIN KINASE KINASE KINASE 20-RELATED"/>
    <property type="match status" value="1"/>
</dbReference>
<dbReference type="SUPFAM" id="SSF56112">
    <property type="entry name" value="Protein kinase-like (PK-like)"/>
    <property type="match status" value="1"/>
</dbReference>
<feature type="transmembrane region" description="Helical" evidence="7">
    <location>
        <begin position="501"/>
        <end position="522"/>
    </location>
</feature>
<organism evidence="9 10">
    <name type="scientific">Fimbriiglobus ruber</name>
    <dbReference type="NCBI Taxonomy" id="1908690"/>
    <lineage>
        <taxon>Bacteria</taxon>
        <taxon>Pseudomonadati</taxon>
        <taxon>Planctomycetota</taxon>
        <taxon>Planctomycetia</taxon>
        <taxon>Gemmatales</taxon>
        <taxon>Gemmataceae</taxon>
        <taxon>Fimbriiglobus</taxon>
    </lineage>
</organism>
<feature type="transmembrane region" description="Helical" evidence="7">
    <location>
        <begin position="401"/>
        <end position="422"/>
    </location>
</feature>
<dbReference type="SMART" id="SM00220">
    <property type="entry name" value="S_TKc"/>
    <property type="match status" value="1"/>
</dbReference>
<dbReference type="InterPro" id="IPR017441">
    <property type="entry name" value="Protein_kinase_ATP_BS"/>
</dbReference>
<keyword evidence="9" id="KW-0723">Serine/threonine-protein kinase</keyword>
<feature type="region of interest" description="Disordered" evidence="6">
    <location>
        <begin position="320"/>
        <end position="340"/>
    </location>
</feature>
<accession>A0A225D8G9</accession>
<evidence type="ECO:0000256" key="2">
    <source>
        <dbReference type="ARBA" id="ARBA00022741"/>
    </source>
</evidence>
<evidence type="ECO:0000313" key="10">
    <source>
        <dbReference type="Proteomes" id="UP000214646"/>
    </source>
</evidence>